<evidence type="ECO:0008006" key="3">
    <source>
        <dbReference type="Google" id="ProtNLM"/>
    </source>
</evidence>
<accession>A0ABQ5YFF7</accession>
<protein>
    <recommendedName>
        <fullName evidence="3">Phage tail protein</fullName>
    </recommendedName>
</protein>
<name>A0ABQ5YFF7_9NEIS</name>
<reference evidence="2" key="1">
    <citation type="journal article" date="2019" name="Int. J. Syst. Evol. Microbiol.">
        <title>The Global Catalogue of Microorganisms (GCM) 10K type strain sequencing project: providing services to taxonomists for standard genome sequencing and annotation.</title>
        <authorList>
            <consortium name="The Broad Institute Genomics Platform"/>
            <consortium name="The Broad Institute Genome Sequencing Center for Infectious Disease"/>
            <person name="Wu L."/>
            <person name="Ma J."/>
        </authorList>
    </citation>
    <scope>NUCLEOTIDE SEQUENCE [LARGE SCALE GENOMIC DNA]</scope>
    <source>
        <strain evidence="2">NBRC 110044</strain>
    </source>
</reference>
<dbReference type="EMBL" id="BSOG01000002">
    <property type="protein sequence ID" value="GLR13222.1"/>
    <property type="molecule type" value="Genomic_DNA"/>
</dbReference>
<evidence type="ECO:0000313" key="1">
    <source>
        <dbReference type="EMBL" id="GLR13222.1"/>
    </source>
</evidence>
<comment type="caution">
    <text evidence="1">The sequence shown here is derived from an EMBL/GenBank/DDBJ whole genome shotgun (WGS) entry which is preliminary data.</text>
</comment>
<dbReference type="Proteomes" id="UP001156706">
    <property type="component" value="Unassembled WGS sequence"/>
</dbReference>
<organism evidence="1 2">
    <name type="scientific">Chitinimonas prasina</name>
    <dbReference type="NCBI Taxonomy" id="1434937"/>
    <lineage>
        <taxon>Bacteria</taxon>
        <taxon>Pseudomonadati</taxon>
        <taxon>Pseudomonadota</taxon>
        <taxon>Betaproteobacteria</taxon>
        <taxon>Neisseriales</taxon>
        <taxon>Chitinibacteraceae</taxon>
        <taxon>Chitinimonas</taxon>
    </lineage>
</organism>
<proteinExistence type="predicted"/>
<keyword evidence="2" id="KW-1185">Reference proteome</keyword>
<sequence>MRWRPLSQPEYIMKKRFATFLISGKAATLPMLLQEAMANNGPVTPSYTDITTGVLTLVELPQAGKFQLESTAYGVVPTICVNAGATAMSTVVTGVQRGDQVFIAASSDKDDPAFLALNSQLRVGQQNFTLLAQFRHDGTDLAAPVGATTSTSTASITFSINLTELASRGLVGIKGTKFYLQAMVWPKSADGSDWSQFRYSELDEITVDSCTAP</sequence>
<gene>
    <name evidence="1" type="ORF">GCM10007907_20120</name>
</gene>
<evidence type="ECO:0000313" key="2">
    <source>
        <dbReference type="Proteomes" id="UP001156706"/>
    </source>
</evidence>